<feature type="non-terminal residue" evidence="2">
    <location>
        <position position="131"/>
    </location>
</feature>
<dbReference type="EMBL" id="JASJQH010007859">
    <property type="protein sequence ID" value="KAK9700971.1"/>
    <property type="molecule type" value="Genomic_DNA"/>
</dbReference>
<evidence type="ECO:0000313" key="3">
    <source>
        <dbReference type="Proteomes" id="UP001479436"/>
    </source>
</evidence>
<accession>A0ABR2VT22</accession>
<gene>
    <name evidence="2" type="ORF">K7432_011959</name>
</gene>
<evidence type="ECO:0000256" key="1">
    <source>
        <dbReference type="SAM" id="MobiDB-lite"/>
    </source>
</evidence>
<evidence type="ECO:0000313" key="2">
    <source>
        <dbReference type="EMBL" id="KAK9700971.1"/>
    </source>
</evidence>
<keyword evidence="3" id="KW-1185">Reference proteome</keyword>
<proteinExistence type="predicted"/>
<feature type="compositionally biased region" description="Polar residues" evidence="1">
    <location>
        <begin position="59"/>
        <end position="77"/>
    </location>
</feature>
<feature type="region of interest" description="Disordered" evidence="1">
    <location>
        <begin position="1"/>
        <end position="131"/>
    </location>
</feature>
<sequence>MNRQFNSQILPSKQTPTPASYSTLPSLNSSLMNRVGSNNAFGQKLSNGKPSLAGPTWGYSAQPSSVRQPPQMNSSGETLDMSEFPALGSAPLSGRHSKSSSVTDDRSQMEDLRKEEFPALPGSGNRSSSSN</sequence>
<protein>
    <submittedName>
        <fullName evidence="2">Uncharacterized protein</fullName>
    </submittedName>
</protein>
<dbReference type="Proteomes" id="UP001479436">
    <property type="component" value="Unassembled WGS sequence"/>
</dbReference>
<feature type="compositionally biased region" description="Polar residues" evidence="1">
    <location>
        <begin position="1"/>
        <end position="49"/>
    </location>
</feature>
<feature type="compositionally biased region" description="Basic and acidic residues" evidence="1">
    <location>
        <begin position="103"/>
        <end position="117"/>
    </location>
</feature>
<comment type="caution">
    <text evidence="2">The sequence shown here is derived from an EMBL/GenBank/DDBJ whole genome shotgun (WGS) entry which is preliminary data.</text>
</comment>
<name>A0ABR2VT22_9FUNG</name>
<organism evidence="2 3">
    <name type="scientific">Basidiobolus ranarum</name>
    <dbReference type="NCBI Taxonomy" id="34480"/>
    <lineage>
        <taxon>Eukaryota</taxon>
        <taxon>Fungi</taxon>
        <taxon>Fungi incertae sedis</taxon>
        <taxon>Zoopagomycota</taxon>
        <taxon>Entomophthoromycotina</taxon>
        <taxon>Basidiobolomycetes</taxon>
        <taxon>Basidiobolales</taxon>
        <taxon>Basidiobolaceae</taxon>
        <taxon>Basidiobolus</taxon>
    </lineage>
</organism>
<reference evidence="2 3" key="1">
    <citation type="submission" date="2023-04" db="EMBL/GenBank/DDBJ databases">
        <title>Genome of Basidiobolus ranarum AG-B5.</title>
        <authorList>
            <person name="Stajich J.E."/>
            <person name="Carter-House D."/>
            <person name="Gryganskyi A."/>
        </authorList>
    </citation>
    <scope>NUCLEOTIDE SEQUENCE [LARGE SCALE GENOMIC DNA]</scope>
    <source>
        <strain evidence="2 3">AG-B5</strain>
    </source>
</reference>